<dbReference type="InParanoid" id="A0A0H2S296"/>
<evidence type="ECO:0000256" key="1">
    <source>
        <dbReference type="ARBA" id="ARBA00022723"/>
    </source>
</evidence>
<dbReference type="AlphaFoldDB" id="A0A0H2S296"/>
<evidence type="ECO:0000313" key="7">
    <source>
        <dbReference type="EMBL" id="KLO18154.1"/>
    </source>
</evidence>
<feature type="domain" description="MYND-type" evidence="6">
    <location>
        <begin position="474"/>
        <end position="517"/>
    </location>
</feature>
<sequence>MPSKTRKRQKSPSKDGSELREKLSLGVLENITWNDQNTTMMRTIFKAAEDGCPLYFPMVCRAVPALPVTLAVEAVEVLCKFLDVPAFPPEQPLPSSLATIRSLAYDALRGLSQVPDGVCKDKISQIHLILERHWKHICNWIQYFFHELDLHSASGSIEKRTTPDILTIFPGLANFLAHHDNMYNRLSVHDGVLVHLLIKTWLNLEVPPSGLHRHTSFCSCHNLLARCFTFINMYDPSTVRMAQVVEDVVREAQGNARSVARKLLQQIQNPAEAYNKCADLVASSLHIALFLMNARLPTNDYVNPILIKLHEGDLVRLLGRLFSFTTEDLAKPPSRRILSDADAEGHVQLMLNLSAQCMLTRNGQHWTALLVKLGFLRNVALLLPLIRKWEGREKTFRLLETILNSAIPKSMWHRVVITALAKAIKEITVSGDVTNLEASEVQVSWSKLTNLLLERTVISTAYGQYFSRHDSKACDHCSKVKQEASLFLCAGCKSATYCSKECQAASWKMDEGHRTSCKIKQEMWLTSGAGLSSGAQTFLVTLALTELRRHLPGVSKNLASFSNPSGVPLKDAFFGVSFITFPPTITVHSKTSPETVKCKNPPQSKRDPGTPDGIRREDLEVSFNWGGTKVTMEQPILRCVRLFAPVEGDGDELSDTRLLVRDAAQDEKKRSLSFVLDEVDRHVMNTRKNFRPPAPGDDKSPKTIYDYVEAKVAEDPMTMAWLGARFE</sequence>
<keyword evidence="2 4" id="KW-0863">Zinc-finger</keyword>
<feature type="region of interest" description="Disordered" evidence="5">
    <location>
        <begin position="591"/>
        <end position="615"/>
    </location>
</feature>
<evidence type="ECO:0000256" key="2">
    <source>
        <dbReference type="ARBA" id="ARBA00022771"/>
    </source>
</evidence>
<dbReference type="EMBL" id="KQ085897">
    <property type="protein sequence ID" value="KLO18154.1"/>
    <property type="molecule type" value="Genomic_DNA"/>
</dbReference>
<protein>
    <recommendedName>
        <fullName evidence="6">MYND-type domain-containing protein</fullName>
    </recommendedName>
</protein>
<evidence type="ECO:0000256" key="3">
    <source>
        <dbReference type="ARBA" id="ARBA00022833"/>
    </source>
</evidence>
<gene>
    <name evidence="7" type="ORF">SCHPADRAFT_993766</name>
</gene>
<dbReference type="GO" id="GO:0008270">
    <property type="term" value="F:zinc ion binding"/>
    <property type="evidence" value="ECO:0007669"/>
    <property type="project" value="UniProtKB-KW"/>
</dbReference>
<name>A0A0H2S296_9AGAM</name>
<evidence type="ECO:0000313" key="8">
    <source>
        <dbReference type="Proteomes" id="UP000053477"/>
    </source>
</evidence>
<dbReference type="STRING" id="27342.A0A0H2S296"/>
<dbReference type="InterPro" id="IPR002893">
    <property type="entry name" value="Znf_MYND"/>
</dbReference>
<keyword evidence="3" id="KW-0862">Zinc</keyword>
<evidence type="ECO:0000256" key="4">
    <source>
        <dbReference type="PROSITE-ProRule" id="PRU00134"/>
    </source>
</evidence>
<evidence type="ECO:0000256" key="5">
    <source>
        <dbReference type="SAM" id="MobiDB-lite"/>
    </source>
</evidence>
<reference evidence="7 8" key="1">
    <citation type="submission" date="2015-04" db="EMBL/GenBank/DDBJ databases">
        <title>Complete genome sequence of Schizopora paradoxa KUC8140, a cosmopolitan wood degrader in East Asia.</title>
        <authorList>
            <consortium name="DOE Joint Genome Institute"/>
            <person name="Min B."/>
            <person name="Park H."/>
            <person name="Jang Y."/>
            <person name="Kim J.-J."/>
            <person name="Kim K.H."/>
            <person name="Pangilinan J."/>
            <person name="Lipzen A."/>
            <person name="Riley R."/>
            <person name="Grigoriev I.V."/>
            <person name="Spatafora J.W."/>
            <person name="Choi I.-G."/>
        </authorList>
    </citation>
    <scope>NUCLEOTIDE SEQUENCE [LARGE SCALE GENOMIC DNA]</scope>
    <source>
        <strain evidence="7 8">KUC8140</strain>
    </source>
</reference>
<dbReference type="Proteomes" id="UP000053477">
    <property type="component" value="Unassembled WGS sequence"/>
</dbReference>
<accession>A0A0H2S296</accession>
<dbReference type="SUPFAM" id="SSF144232">
    <property type="entry name" value="HIT/MYND zinc finger-like"/>
    <property type="match status" value="1"/>
</dbReference>
<keyword evidence="1" id="KW-0479">Metal-binding</keyword>
<dbReference type="OrthoDB" id="9922773at2759"/>
<keyword evidence="8" id="KW-1185">Reference proteome</keyword>
<feature type="compositionally biased region" description="Basic and acidic residues" evidence="5">
    <location>
        <begin position="604"/>
        <end position="615"/>
    </location>
</feature>
<dbReference type="Gene3D" id="6.10.140.2220">
    <property type="match status" value="1"/>
</dbReference>
<evidence type="ECO:0000259" key="6">
    <source>
        <dbReference type="PROSITE" id="PS50865"/>
    </source>
</evidence>
<organism evidence="7 8">
    <name type="scientific">Schizopora paradoxa</name>
    <dbReference type="NCBI Taxonomy" id="27342"/>
    <lineage>
        <taxon>Eukaryota</taxon>
        <taxon>Fungi</taxon>
        <taxon>Dikarya</taxon>
        <taxon>Basidiomycota</taxon>
        <taxon>Agaricomycotina</taxon>
        <taxon>Agaricomycetes</taxon>
        <taxon>Hymenochaetales</taxon>
        <taxon>Schizoporaceae</taxon>
        <taxon>Schizopora</taxon>
    </lineage>
</organism>
<dbReference type="Pfam" id="PF01753">
    <property type="entry name" value="zf-MYND"/>
    <property type="match status" value="1"/>
</dbReference>
<dbReference type="PROSITE" id="PS50865">
    <property type="entry name" value="ZF_MYND_2"/>
    <property type="match status" value="1"/>
</dbReference>
<proteinExistence type="predicted"/>